<dbReference type="InterPro" id="IPR027417">
    <property type="entry name" value="P-loop_NTPase"/>
</dbReference>
<dbReference type="SUPFAM" id="SSF56112">
    <property type="entry name" value="Protein kinase-like (PK-like)"/>
    <property type="match status" value="1"/>
</dbReference>
<dbReference type="AlphaFoldDB" id="A0A845BGG2"/>
<dbReference type="SUPFAM" id="SSF52540">
    <property type="entry name" value="P-loop containing nucleoside triphosphate hydrolases"/>
    <property type="match status" value="1"/>
</dbReference>
<accession>A0A845BGG2</accession>
<name>A0A845BGG2_9PROT</name>
<dbReference type="InterPro" id="IPR052732">
    <property type="entry name" value="Cell-binding_unc_protein"/>
</dbReference>
<dbReference type="Proteomes" id="UP000460715">
    <property type="component" value="Unassembled WGS sequence"/>
</dbReference>
<dbReference type="Gene3D" id="3.40.50.300">
    <property type="entry name" value="P-loop containing nucleotide triphosphate hydrolases"/>
    <property type="match status" value="1"/>
</dbReference>
<evidence type="ECO:0000313" key="2">
    <source>
        <dbReference type="Proteomes" id="UP000460715"/>
    </source>
</evidence>
<proteinExistence type="predicted"/>
<dbReference type="EMBL" id="SNVJ01000018">
    <property type="protein sequence ID" value="MXP65196.1"/>
    <property type="molecule type" value="Genomic_DNA"/>
</dbReference>
<dbReference type="Pfam" id="PF13671">
    <property type="entry name" value="AAA_33"/>
    <property type="match status" value="1"/>
</dbReference>
<protein>
    <recommendedName>
        <fullName evidence="3">Aminoglycoside phosphotransferase domain-containing protein</fullName>
    </recommendedName>
</protein>
<dbReference type="OrthoDB" id="9810277at2"/>
<dbReference type="PANTHER" id="PTHR43883:SF1">
    <property type="entry name" value="GLUCONOKINASE"/>
    <property type="match status" value="1"/>
</dbReference>
<keyword evidence="2" id="KW-1185">Reference proteome</keyword>
<dbReference type="InterPro" id="IPR011009">
    <property type="entry name" value="Kinase-like_dom_sf"/>
</dbReference>
<evidence type="ECO:0008006" key="3">
    <source>
        <dbReference type="Google" id="ProtNLM"/>
    </source>
</evidence>
<comment type="caution">
    <text evidence="1">The sequence shown here is derived from an EMBL/GenBank/DDBJ whole genome shotgun (WGS) entry which is preliminary data.</text>
</comment>
<gene>
    <name evidence="1" type="ORF">E0493_17765</name>
</gene>
<dbReference type="RefSeq" id="WP_160938600.1">
    <property type="nucleotide sequence ID" value="NZ_SNVJ01000018.1"/>
</dbReference>
<dbReference type="Gene3D" id="3.90.1200.10">
    <property type="match status" value="1"/>
</dbReference>
<dbReference type="PANTHER" id="PTHR43883">
    <property type="entry name" value="SLR0207 PROTEIN"/>
    <property type="match status" value="1"/>
</dbReference>
<reference evidence="1 2" key="1">
    <citation type="submission" date="2019-03" db="EMBL/GenBank/DDBJ databases">
        <title>Roseomonas sp. a novel Roseomonas species isolated from Sea whip Gorgonian.</title>
        <authorList>
            <person name="Li F."/>
            <person name="Pan X."/>
            <person name="Huang S."/>
            <person name="Li Z."/>
            <person name="Meng B."/>
        </authorList>
    </citation>
    <scope>NUCLEOTIDE SEQUENCE [LARGE SCALE GENOMIC DNA]</scope>
    <source>
        <strain evidence="1 2">M0104</strain>
    </source>
</reference>
<sequence>MSIPAGQQEAAALLSRLTGGAAPVETHISAVFVGPDRVFKLKKAVALAFLDFTRLPDRERFCRRELALNAPAAPGLYRAVHPLTRGPDGALRLGGEGPAEEWAVEMAPLPPASFLDAVAARGELGPALQDALADAVAAQHDALAPVAGWGVNRALRDVITGAAEAAHEAGLPPARIDAWAAEALARLAASAPALAARAGAGCVRRCHGDLHLGNLVIWQGRPVPFDALEFDEALATVDTGYDLAFLLADLDLNVGRAAAGRVLSRYVARRDDAGLVAGLPLWLSLRSLIRAHVLQRVGRDGLPWLAAAEAALHPPPARLVAVGGLPGCGKSFWARRWAPGLGGAPGALVLRSDEIRKRQHGVAPEVRLPSAAYSAAATEATYAALFAEAEKAIRAGHCVIADAAFPEPAQRAGIAAAAARAGVPFQGIWLEAPMPLLRERIAARRGDVSDADLAVLEQAARRDPGPLDWRRLDVAAEMPNEI</sequence>
<evidence type="ECO:0000313" key="1">
    <source>
        <dbReference type="EMBL" id="MXP65196.1"/>
    </source>
</evidence>
<organism evidence="1 2">
    <name type="scientific">Teichococcus coralli</name>
    <dbReference type="NCBI Taxonomy" id="2545983"/>
    <lineage>
        <taxon>Bacteria</taxon>
        <taxon>Pseudomonadati</taxon>
        <taxon>Pseudomonadota</taxon>
        <taxon>Alphaproteobacteria</taxon>
        <taxon>Acetobacterales</taxon>
        <taxon>Roseomonadaceae</taxon>
        <taxon>Roseomonas</taxon>
    </lineage>
</organism>